<dbReference type="STRING" id="1194090.SAMN05443144_11722"/>
<accession>A0A1M5GE00</accession>
<dbReference type="AlphaFoldDB" id="A0A1M5GE00"/>
<dbReference type="Proteomes" id="UP000184041">
    <property type="component" value="Unassembled WGS sequence"/>
</dbReference>
<reference evidence="1 2" key="1">
    <citation type="submission" date="2016-11" db="EMBL/GenBank/DDBJ databases">
        <authorList>
            <person name="Jaros S."/>
            <person name="Januszkiewicz K."/>
            <person name="Wedrychowicz H."/>
        </authorList>
    </citation>
    <scope>NUCLEOTIDE SEQUENCE [LARGE SCALE GENOMIC DNA]</scope>
    <source>
        <strain evidence="1 2">DSM 21986</strain>
    </source>
</reference>
<protein>
    <submittedName>
        <fullName evidence="1">Uncharacterized protein</fullName>
    </submittedName>
</protein>
<evidence type="ECO:0000313" key="2">
    <source>
        <dbReference type="Proteomes" id="UP000184041"/>
    </source>
</evidence>
<evidence type="ECO:0000313" key="1">
    <source>
        <dbReference type="EMBL" id="SHG01995.1"/>
    </source>
</evidence>
<keyword evidence="2" id="KW-1185">Reference proteome</keyword>
<name>A0A1M5GE00_9BACT</name>
<proteinExistence type="predicted"/>
<sequence>MPVSDYFQPLMKRLRSYIARLLVTLLVCSGFSLYVVQPAQAGQRSHEFARWLGMMAEASNAPGLKKELQDLKASGGQLAEMLEQASQIVTQNNDEFDFPFATEEASPDLYRLLLIEWNQFQTGNAMDGLPVQQTVKPLLMLQVNKTGSLASTTAGPYLRALHVDKNWIAPVSRLATRILTEPMSGGVAIGAP</sequence>
<organism evidence="1 2">
    <name type="scientific">Fodinibius roseus</name>
    <dbReference type="NCBI Taxonomy" id="1194090"/>
    <lineage>
        <taxon>Bacteria</taxon>
        <taxon>Pseudomonadati</taxon>
        <taxon>Balneolota</taxon>
        <taxon>Balneolia</taxon>
        <taxon>Balneolales</taxon>
        <taxon>Balneolaceae</taxon>
        <taxon>Fodinibius</taxon>
    </lineage>
</organism>
<gene>
    <name evidence="1" type="ORF">SAMN05443144_11722</name>
</gene>
<dbReference type="EMBL" id="FQUS01000017">
    <property type="protein sequence ID" value="SHG01995.1"/>
    <property type="molecule type" value="Genomic_DNA"/>
</dbReference>